<keyword evidence="1" id="KW-0732">Signal</keyword>
<evidence type="ECO:0000256" key="1">
    <source>
        <dbReference type="SAM" id="SignalP"/>
    </source>
</evidence>
<evidence type="ECO:0000313" key="2">
    <source>
        <dbReference type="EMBL" id="KZP15891.1"/>
    </source>
</evidence>
<protein>
    <submittedName>
        <fullName evidence="2">Uncharacterized protein</fullName>
    </submittedName>
</protein>
<gene>
    <name evidence="2" type="ORF">FIBSPDRAFT_866611</name>
</gene>
<organism evidence="2">
    <name type="scientific">Athelia psychrophila</name>
    <dbReference type="NCBI Taxonomy" id="1759441"/>
    <lineage>
        <taxon>Eukaryota</taxon>
        <taxon>Fungi</taxon>
        <taxon>Dikarya</taxon>
        <taxon>Basidiomycota</taxon>
        <taxon>Agaricomycotina</taxon>
        <taxon>Agaricomycetes</taxon>
        <taxon>Agaricomycetidae</taxon>
        <taxon>Atheliales</taxon>
        <taxon>Atheliaceae</taxon>
        <taxon>Athelia</taxon>
    </lineage>
</organism>
<feature type="signal peptide" evidence="1">
    <location>
        <begin position="1"/>
        <end position="28"/>
    </location>
</feature>
<reference evidence="2" key="1">
    <citation type="journal article" date="2016" name="Mol. Biol. Evol.">
        <title>Comparative Genomics of Early-Diverging Mushroom-Forming Fungi Provides Insights into the Origins of Lignocellulose Decay Capabilities.</title>
        <authorList>
            <person name="Nagy L.G."/>
            <person name="Riley R."/>
            <person name="Tritt A."/>
            <person name="Adam C."/>
            <person name="Daum C."/>
            <person name="Floudas D."/>
            <person name="Sun H."/>
            <person name="Yadav J.S."/>
            <person name="Pangilinan J."/>
            <person name="Larsson K.H."/>
            <person name="Matsuura K."/>
            <person name="Barry K."/>
            <person name="Labutti K."/>
            <person name="Kuo R."/>
            <person name="Ohm R.A."/>
            <person name="Bhattacharya S.S."/>
            <person name="Shirouzu T."/>
            <person name="Yoshinaga Y."/>
            <person name="Martin F.M."/>
            <person name="Grigoriev I.V."/>
            <person name="Hibbett D.S."/>
        </authorList>
    </citation>
    <scope>NUCLEOTIDE SEQUENCE [LARGE SCALE GENOMIC DNA]</scope>
    <source>
        <strain evidence="2">CBS 109695</strain>
    </source>
</reference>
<dbReference type="EMBL" id="KV417599">
    <property type="protein sequence ID" value="KZP15891.1"/>
    <property type="molecule type" value="Genomic_DNA"/>
</dbReference>
<feature type="non-terminal residue" evidence="2">
    <location>
        <position position="83"/>
    </location>
</feature>
<proteinExistence type="predicted"/>
<sequence length="83" mass="8797">MIAAKGYEPNNPSLCIAFTFALLVSAHAVHQYVKVPCIIQSCLSSISLAQKRVFAVSSNQVTPAGGVQLQTVLHMVNVLDDAA</sequence>
<feature type="chain" id="PRO_5007872811" evidence="1">
    <location>
        <begin position="29"/>
        <end position="83"/>
    </location>
</feature>
<accession>A0A166ELU9</accession>
<dbReference type="AlphaFoldDB" id="A0A166ELU9"/>
<name>A0A166ELU9_9AGAM</name>